<dbReference type="PANTHER" id="PTHR33777:SF1">
    <property type="entry name" value="UPF0045 PROTEIN ECM15"/>
    <property type="match status" value="1"/>
</dbReference>
<dbReference type="GO" id="GO:0005829">
    <property type="term" value="C:cytosol"/>
    <property type="evidence" value="ECO:0007669"/>
    <property type="project" value="TreeGrafter"/>
</dbReference>
<dbReference type="NCBIfam" id="TIGR00106">
    <property type="entry name" value="MTH1187 family thiamine-binding protein"/>
    <property type="match status" value="1"/>
</dbReference>
<sequence>MLTVADFTLSPMGVGPSVSSYIALVKQVLDTQCPLLKVEYTMHSNGTNLTGEWDAVLEVVKQCRDVVHVQGGVARVGCSVSMWTSE</sequence>
<accession>A0A1Y2ASD8</accession>
<proteinExistence type="inferred from homology"/>
<dbReference type="PANTHER" id="PTHR33777">
    <property type="entry name" value="UPF0045 PROTEIN ECM15"/>
    <property type="match status" value="1"/>
</dbReference>
<dbReference type="InterPro" id="IPR029756">
    <property type="entry name" value="MTH1187/YkoF-like"/>
</dbReference>
<organism evidence="3 4">
    <name type="scientific">Rhizoclosmatium globosum</name>
    <dbReference type="NCBI Taxonomy" id="329046"/>
    <lineage>
        <taxon>Eukaryota</taxon>
        <taxon>Fungi</taxon>
        <taxon>Fungi incertae sedis</taxon>
        <taxon>Chytridiomycota</taxon>
        <taxon>Chytridiomycota incertae sedis</taxon>
        <taxon>Chytridiomycetes</taxon>
        <taxon>Chytridiales</taxon>
        <taxon>Chytriomycetaceae</taxon>
        <taxon>Rhizoclosmatium</taxon>
    </lineage>
</organism>
<reference evidence="3 4" key="1">
    <citation type="submission" date="2016-07" db="EMBL/GenBank/DDBJ databases">
        <title>Pervasive Adenine N6-methylation of Active Genes in Fungi.</title>
        <authorList>
            <consortium name="DOE Joint Genome Institute"/>
            <person name="Mondo S.J."/>
            <person name="Dannebaum R.O."/>
            <person name="Kuo R.C."/>
            <person name="Labutti K."/>
            <person name="Haridas S."/>
            <person name="Kuo A."/>
            <person name="Salamov A."/>
            <person name="Ahrendt S.R."/>
            <person name="Lipzen A."/>
            <person name="Sullivan W."/>
            <person name="Andreopoulos W.B."/>
            <person name="Clum A."/>
            <person name="Lindquist E."/>
            <person name="Daum C."/>
            <person name="Ramamoorthy G.K."/>
            <person name="Gryganskyi A."/>
            <person name="Culley D."/>
            <person name="Magnuson J.K."/>
            <person name="James T.Y."/>
            <person name="O'Malley M.A."/>
            <person name="Stajich J.E."/>
            <person name="Spatafora J.W."/>
            <person name="Visel A."/>
            <person name="Grigoriev I.V."/>
        </authorList>
    </citation>
    <scope>NUCLEOTIDE SEQUENCE [LARGE SCALE GENOMIC DNA]</scope>
    <source>
        <strain evidence="3 4">JEL800</strain>
    </source>
</reference>
<comment type="caution">
    <text evidence="3">The sequence shown here is derived from an EMBL/GenBank/DDBJ whole genome shotgun (WGS) entry which is preliminary data.</text>
</comment>
<evidence type="ECO:0000313" key="3">
    <source>
        <dbReference type="EMBL" id="ORY25374.1"/>
    </source>
</evidence>
<evidence type="ECO:0000256" key="1">
    <source>
        <dbReference type="ARBA" id="ARBA00010272"/>
    </source>
</evidence>
<evidence type="ECO:0000313" key="4">
    <source>
        <dbReference type="Proteomes" id="UP000193642"/>
    </source>
</evidence>
<name>A0A1Y2ASD8_9FUNG</name>
<dbReference type="InterPro" id="IPR002767">
    <property type="entry name" value="Thiamine_BP"/>
</dbReference>
<dbReference type="AlphaFoldDB" id="A0A1Y2ASD8"/>
<evidence type="ECO:0000259" key="2">
    <source>
        <dbReference type="Pfam" id="PF01910"/>
    </source>
</evidence>
<dbReference type="EMBL" id="MCGO01000130">
    <property type="protein sequence ID" value="ORY25374.1"/>
    <property type="molecule type" value="Genomic_DNA"/>
</dbReference>
<feature type="domain" description="Thiamine-binding protein" evidence="2">
    <location>
        <begin position="5"/>
        <end position="80"/>
    </location>
</feature>
<dbReference type="Proteomes" id="UP000193642">
    <property type="component" value="Unassembled WGS sequence"/>
</dbReference>
<dbReference type="OrthoDB" id="5587367at2759"/>
<protein>
    <recommendedName>
        <fullName evidence="2">Thiamine-binding protein domain-containing protein</fullName>
    </recommendedName>
</protein>
<dbReference type="Gene3D" id="3.30.70.930">
    <property type="match status" value="1"/>
</dbReference>
<dbReference type="SUPFAM" id="SSF89957">
    <property type="entry name" value="MTH1187/YkoF-like"/>
    <property type="match status" value="1"/>
</dbReference>
<dbReference type="InterPro" id="IPR051614">
    <property type="entry name" value="UPF0045_domain"/>
</dbReference>
<dbReference type="Pfam" id="PF01910">
    <property type="entry name" value="Thiamine_BP"/>
    <property type="match status" value="1"/>
</dbReference>
<keyword evidence="4" id="KW-1185">Reference proteome</keyword>
<gene>
    <name evidence="3" type="ORF">BCR33DRAFT_727002</name>
</gene>
<comment type="similarity">
    <text evidence="1">Belongs to the UPF0045 family.</text>
</comment>